<dbReference type="GO" id="GO:0030244">
    <property type="term" value="P:cellulose biosynthetic process"/>
    <property type="evidence" value="ECO:0007669"/>
    <property type="project" value="UniProtKB-KW"/>
</dbReference>
<comment type="similarity">
    <text evidence="6">Belongs to the AcsB/BcsB family.</text>
</comment>
<name>A0A378IMR5_9GAMM</name>
<dbReference type="Proteomes" id="UP000255316">
    <property type="component" value="Unassembled WGS sequence"/>
</dbReference>
<dbReference type="Proteomes" id="UP000054854">
    <property type="component" value="Unassembled WGS sequence"/>
</dbReference>
<evidence type="ECO:0000313" key="7">
    <source>
        <dbReference type="EMBL" id="KTC78453.1"/>
    </source>
</evidence>
<dbReference type="EMBL" id="UGNX01000001">
    <property type="protein sequence ID" value="STX36439.1"/>
    <property type="molecule type" value="Genomic_DNA"/>
</dbReference>
<dbReference type="OrthoDB" id="5653546at2"/>
<evidence type="ECO:0000256" key="4">
    <source>
        <dbReference type="ARBA" id="ARBA00022989"/>
    </source>
</evidence>
<reference evidence="7 9" key="1">
    <citation type="submission" date="2015-11" db="EMBL/GenBank/DDBJ databases">
        <title>Genomic analysis of 38 Legionella species identifies large and diverse effector repertoires.</title>
        <authorList>
            <person name="Burstein D."/>
            <person name="Amaro F."/>
            <person name="Zusman T."/>
            <person name="Lifshitz Z."/>
            <person name="Cohen O."/>
            <person name="Gilbert J.A."/>
            <person name="Pupko T."/>
            <person name="Shuman H.A."/>
            <person name="Segal G."/>
        </authorList>
    </citation>
    <scope>NUCLEOTIDE SEQUENCE [LARGE SCALE GENOMIC DNA]</scope>
    <source>
        <strain evidence="7 9">CDC#72-OH-14</strain>
    </source>
</reference>
<comment type="pathway">
    <text evidence="6">Glycan metabolism; bacterial cellulose biosynthesis.</text>
</comment>
<dbReference type="PANTHER" id="PTHR39083">
    <property type="entry name" value="CYCLIC DI-GMP-BINDING PROTEIN"/>
    <property type="match status" value="1"/>
</dbReference>
<dbReference type="RefSeq" id="WP_131775195.1">
    <property type="nucleotide sequence ID" value="NZ_CAAAHQ010000026.1"/>
</dbReference>
<evidence type="ECO:0000313" key="9">
    <source>
        <dbReference type="Proteomes" id="UP000054854"/>
    </source>
</evidence>
<reference evidence="8 10" key="2">
    <citation type="submission" date="2018-06" db="EMBL/GenBank/DDBJ databases">
        <authorList>
            <consortium name="Pathogen Informatics"/>
            <person name="Doyle S."/>
        </authorList>
    </citation>
    <scope>NUCLEOTIDE SEQUENCE [LARGE SCALE GENOMIC DNA]</scope>
    <source>
        <strain evidence="8 10">NCTC12438</strain>
    </source>
</reference>
<organism evidence="8 10">
    <name type="scientific">Legionella cincinnatiensis</name>
    <dbReference type="NCBI Taxonomy" id="28085"/>
    <lineage>
        <taxon>Bacteria</taxon>
        <taxon>Pseudomonadati</taxon>
        <taxon>Pseudomonadota</taxon>
        <taxon>Gammaproteobacteria</taxon>
        <taxon>Legionellales</taxon>
        <taxon>Legionellaceae</taxon>
        <taxon>Legionella</taxon>
    </lineage>
</organism>
<accession>A0A378IMR5</accession>
<evidence type="ECO:0000313" key="10">
    <source>
        <dbReference type="Proteomes" id="UP000255316"/>
    </source>
</evidence>
<dbReference type="AlphaFoldDB" id="A0A378IMR5"/>
<keyword evidence="3 6" id="KW-0812">Transmembrane</keyword>
<dbReference type="InterPro" id="IPR018513">
    <property type="entry name" value="Cell_synthase_bac"/>
</dbReference>
<dbReference type="GO" id="GO:0005886">
    <property type="term" value="C:plasma membrane"/>
    <property type="evidence" value="ECO:0007669"/>
    <property type="project" value="UniProtKB-SubCell"/>
</dbReference>
<keyword evidence="5 6" id="KW-0472">Membrane</keyword>
<evidence type="ECO:0000256" key="3">
    <source>
        <dbReference type="ARBA" id="ARBA00022692"/>
    </source>
</evidence>
<sequence length="711" mass="80151">MIILYRATWFLLMWAFFTTLNASTLLSSTDSLIQQTYTLNQISKINTGILEGRKPSYTFYIPIPSQWEVLNIDLNLIIQFSPLLLNSSSLTLMVGDLPIDSIKLDKAVSQPILWRVSIPKALIQKKITTVRLIGYMKISDDVCSDVENPGNWITLVGNSSVTYHYQNRSENLKLSDFPYPFIHNDAPFVDKIAFVMPDKMTANDFAPYFNLANILSKRASWRGIDFETILTNDVGHISSSNPVIIVSTPDLIDFSSLKFPNGIHLEHNQWMQNGTRLSDDSGFIWIYPNKQQPVLVISANTQQGIATAINSINSNVMNFNATNPSFFIATPTDIDQPISESPKKLHITFKDLGYNDNTVFGSGQNQLNYQFNLPDQFSNNSVTLFVDYSFSPFLQQNKASTLTISLNGYPVDGALLKTDSAQKVTLELNLPPKLLHLGNNALIITFNMILPEEYCTRDYLNEAWATVYNDSYLEFHQSKAPESNQIKSYPTLMNGLVFVGLPNNSTTTYQNKQLLQELIHFATTLNNSSFLKVMDNQSLPKDSVQHNLVYLSIGKNDSEFMISFRQNINKLIHNLSITSNNTLKGIDKNIFGNAFDKRQDIGFVNISPLGSYNQFALLNIFGYTEDELKLALNLLNDNYKRDSLSGTLAVSFQNGSYTNLSPQEIQDTVNTEIAMEKANRLTLNVIIYSLAGIGLTILAFVIWRFIKSRRP</sequence>
<comment type="function">
    <text evidence="6">Binds the cellulose synthase activator, bis-(3'-5') cyclic diguanylic acid (c-di-GMP).</text>
</comment>
<keyword evidence="2 6" id="KW-1003">Cell membrane</keyword>
<keyword evidence="4 6" id="KW-1133">Transmembrane helix</keyword>
<dbReference type="UniPathway" id="UPA00694"/>
<dbReference type="PANTHER" id="PTHR39083:SF1">
    <property type="entry name" value="CYCLIC DI-GMP-BINDING PROTEIN"/>
    <property type="match status" value="1"/>
</dbReference>
<evidence type="ECO:0000256" key="2">
    <source>
        <dbReference type="ARBA" id="ARBA00022475"/>
    </source>
</evidence>
<evidence type="ECO:0000256" key="5">
    <source>
        <dbReference type="ARBA" id="ARBA00023136"/>
    </source>
</evidence>
<keyword evidence="6" id="KW-0997">Cell inner membrane</keyword>
<dbReference type="Pfam" id="PF03170">
    <property type="entry name" value="BcsB"/>
    <property type="match status" value="2"/>
</dbReference>
<dbReference type="Gene3D" id="2.60.120.260">
    <property type="entry name" value="Galactose-binding domain-like"/>
    <property type="match status" value="2"/>
</dbReference>
<dbReference type="GO" id="GO:0006011">
    <property type="term" value="P:UDP-alpha-D-glucose metabolic process"/>
    <property type="evidence" value="ECO:0007669"/>
    <property type="project" value="InterPro"/>
</dbReference>
<evidence type="ECO:0000313" key="8">
    <source>
        <dbReference type="EMBL" id="STX36439.1"/>
    </source>
</evidence>
<feature type="transmembrane region" description="Helical" evidence="6">
    <location>
        <begin position="685"/>
        <end position="706"/>
    </location>
</feature>
<keyword evidence="9" id="KW-1185">Reference proteome</keyword>
<evidence type="ECO:0000256" key="6">
    <source>
        <dbReference type="RuleBase" id="RU365021"/>
    </source>
</evidence>
<dbReference type="STRING" id="28085.Lcin_3430"/>
<dbReference type="EMBL" id="LNXX01000054">
    <property type="protein sequence ID" value="KTC78453.1"/>
    <property type="molecule type" value="Genomic_DNA"/>
</dbReference>
<proteinExistence type="inferred from homology"/>
<comment type="subunit">
    <text evidence="6">Tightly associated with the cellulose synthase catalytic subunit.</text>
</comment>
<comment type="subcellular location">
    <subcellularLocation>
        <location evidence="6">Cell inner membrane</location>
    </subcellularLocation>
    <subcellularLocation>
        <location evidence="1">Cell membrane</location>
        <topology evidence="1">Single-pass membrane protein</topology>
    </subcellularLocation>
</comment>
<evidence type="ECO:0000256" key="1">
    <source>
        <dbReference type="ARBA" id="ARBA00004162"/>
    </source>
</evidence>
<keyword evidence="6" id="KW-0973">c-di-GMP</keyword>
<keyword evidence="6" id="KW-0135">Cellulose biosynthesis</keyword>
<protein>
    <recommendedName>
        <fullName evidence="6">Cyclic di-GMP-binding protein</fullName>
    </recommendedName>
    <alternativeName>
        <fullName evidence="6">Cellulose synthase regulatory subunit</fullName>
    </alternativeName>
</protein>
<gene>
    <name evidence="7" type="ORF">Lcin_3430</name>
    <name evidence="8" type="ORF">NCTC12438_03071</name>
</gene>